<reference evidence="2 3" key="1">
    <citation type="submission" date="2023-01" db="EMBL/GenBank/DDBJ databases">
        <authorList>
            <person name="Kreplak J."/>
        </authorList>
    </citation>
    <scope>NUCLEOTIDE SEQUENCE [LARGE SCALE GENOMIC DNA]</scope>
</reference>
<proteinExistence type="predicted"/>
<evidence type="ECO:0000313" key="3">
    <source>
        <dbReference type="Proteomes" id="UP001157006"/>
    </source>
</evidence>
<keyword evidence="1" id="KW-0732">Signal</keyword>
<keyword evidence="3" id="KW-1185">Reference proteome</keyword>
<evidence type="ECO:0000256" key="1">
    <source>
        <dbReference type="SAM" id="SignalP"/>
    </source>
</evidence>
<evidence type="ECO:0000313" key="2">
    <source>
        <dbReference type="EMBL" id="CAI8589362.1"/>
    </source>
</evidence>
<dbReference type="Proteomes" id="UP001157006">
    <property type="component" value="Chromosome 1L"/>
</dbReference>
<protein>
    <submittedName>
        <fullName evidence="2">Uncharacterized protein</fullName>
    </submittedName>
</protein>
<feature type="chain" id="PRO_5043471669" evidence="1">
    <location>
        <begin position="20"/>
        <end position="108"/>
    </location>
</feature>
<name>A0AAV0YXW8_VICFA</name>
<gene>
    <name evidence="2" type="ORF">VFH_I389960</name>
</gene>
<organism evidence="2 3">
    <name type="scientific">Vicia faba</name>
    <name type="common">Broad bean</name>
    <name type="synonym">Faba vulgaris</name>
    <dbReference type="NCBI Taxonomy" id="3906"/>
    <lineage>
        <taxon>Eukaryota</taxon>
        <taxon>Viridiplantae</taxon>
        <taxon>Streptophyta</taxon>
        <taxon>Embryophyta</taxon>
        <taxon>Tracheophyta</taxon>
        <taxon>Spermatophyta</taxon>
        <taxon>Magnoliopsida</taxon>
        <taxon>eudicotyledons</taxon>
        <taxon>Gunneridae</taxon>
        <taxon>Pentapetalae</taxon>
        <taxon>rosids</taxon>
        <taxon>fabids</taxon>
        <taxon>Fabales</taxon>
        <taxon>Fabaceae</taxon>
        <taxon>Papilionoideae</taxon>
        <taxon>50 kb inversion clade</taxon>
        <taxon>NPAAA clade</taxon>
        <taxon>Hologalegina</taxon>
        <taxon>IRL clade</taxon>
        <taxon>Fabeae</taxon>
        <taxon>Vicia</taxon>
    </lineage>
</organism>
<dbReference type="EMBL" id="OX451736">
    <property type="protein sequence ID" value="CAI8589362.1"/>
    <property type="molecule type" value="Genomic_DNA"/>
</dbReference>
<sequence>MRPNLESVDLFFLCLHVIAQSVDRGIYIEVYGAKKVGVVHGYGDRISRRSSPVSVGVSKLSGYTDGGSGQTGEFPLLDYFDAYADSSVDGDCFDSEPIDYDVDVEMKS</sequence>
<feature type="signal peptide" evidence="1">
    <location>
        <begin position="1"/>
        <end position="19"/>
    </location>
</feature>
<accession>A0AAV0YXW8</accession>
<dbReference type="AlphaFoldDB" id="A0AAV0YXW8"/>